<evidence type="ECO:0000313" key="3">
    <source>
        <dbReference type="EMBL" id="HDL89600.1"/>
    </source>
</evidence>
<proteinExistence type="predicted"/>
<dbReference type="GO" id="GO:0016757">
    <property type="term" value="F:glycosyltransferase activity"/>
    <property type="evidence" value="ECO:0007669"/>
    <property type="project" value="InterPro"/>
</dbReference>
<dbReference type="SUPFAM" id="SSF53756">
    <property type="entry name" value="UDP-Glycosyltransferase/glycogen phosphorylase"/>
    <property type="match status" value="1"/>
</dbReference>
<sequence>MRVAFISTYPPIECGIATYTSYLVDAMRGKSLDVYVICHAGGTGNQVFQAFDYEDRDLPFKAFNMAIRFTPDVVHIQHEFGLFGPHLGVNVIPLILLFRLNGIPVVVTLHTVYPEIPESHRILYEGILTHSSKVIVHEEYQKKALIKQLGNTNAEKIVRIPHGARLIDPVPQAKEKLGLPQDKKIILVIGYFRPSKNFELAVDILPEVLERFPNAVLVFAGKIRGHEHIEYRNMLFNKITHSPEKDSIYLIRGQLPQEVFDTVLSAADVVLLPYRITSQSGILAHCLAFGKPVVTSSTEAMRITMEKSKSGIVCGSKKEFVDALVKILNDSDYARELGRNAREYVRNEIAWPIIADKHIDIYTEVMERIQVQTHVITVD</sequence>
<comment type="caution">
    <text evidence="3">The sequence shown here is derived from an EMBL/GenBank/DDBJ whole genome shotgun (WGS) entry which is preliminary data.</text>
</comment>
<dbReference type="Pfam" id="PF13439">
    <property type="entry name" value="Glyco_transf_4"/>
    <property type="match status" value="1"/>
</dbReference>
<accession>A0A7C1B043</accession>
<reference evidence="3" key="1">
    <citation type="journal article" date="2020" name="mSystems">
        <title>Genome- and Community-Level Interaction Insights into Carbon Utilization and Element Cycling Functions of Hydrothermarchaeota in Hydrothermal Sediment.</title>
        <authorList>
            <person name="Zhou Z."/>
            <person name="Liu Y."/>
            <person name="Xu W."/>
            <person name="Pan J."/>
            <person name="Luo Z.H."/>
            <person name="Li M."/>
        </authorList>
    </citation>
    <scope>NUCLEOTIDE SEQUENCE [LARGE SCALE GENOMIC DNA]</scope>
    <source>
        <strain evidence="3">HyVt-19</strain>
    </source>
</reference>
<protein>
    <submittedName>
        <fullName evidence="3">Glycosyltransferase</fullName>
    </submittedName>
</protein>
<feature type="domain" description="Glycosyltransferase subfamily 4-like N-terminal" evidence="2">
    <location>
        <begin position="15"/>
        <end position="163"/>
    </location>
</feature>
<feature type="domain" description="Glycosyl transferase family 1" evidence="1">
    <location>
        <begin position="173"/>
        <end position="343"/>
    </location>
</feature>
<dbReference type="EMBL" id="DQZW01000080">
    <property type="protein sequence ID" value="HDL89600.1"/>
    <property type="molecule type" value="Genomic_DNA"/>
</dbReference>
<dbReference type="Gene3D" id="3.40.50.2000">
    <property type="entry name" value="Glycogen Phosphorylase B"/>
    <property type="match status" value="2"/>
</dbReference>
<evidence type="ECO:0000259" key="2">
    <source>
        <dbReference type="Pfam" id="PF13439"/>
    </source>
</evidence>
<dbReference type="PANTHER" id="PTHR12526:SF572">
    <property type="entry name" value="BLL5144 PROTEIN"/>
    <property type="match status" value="1"/>
</dbReference>
<dbReference type="PANTHER" id="PTHR12526">
    <property type="entry name" value="GLYCOSYLTRANSFERASE"/>
    <property type="match status" value="1"/>
</dbReference>
<evidence type="ECO:0000259" key="1">
    <source>
        <dbReference type="Pfam" id="PF00534"/>
    </source>
</evidence>
<dbReference type="Proteomes" id="UP000886355">
    <property type="component" value="Unassembled WGS sequence"/>
</dbReference>
<name>A0A7C1B043_9BACT</name>
<dbReference type="InterPro" id="IPR001296">
    <property type="entry name" value="Glyco_trans_1"/>
</dbReference>
<gene>
    <name evidence="3" type="ORF">ENG14_01705</name>
</gene>
<dbReference type="AlphaFoldDB" id="A0A7C1B043"/>
<dbReference type="Pfam" id="PF00534">
    <property type="entry name" value="Glycos_transf_1"/>
    <property type="match status" value="1"/>
</dbReference>
<dbReference type="InterPro" id="IPR028098">
    <property type="entry name" value="Glyco_trans_4-like_N"/>
</dbReference>
<organism evidence="3">
    <name type="scientific">Thermodesulforhabdus norvegica</name>
    <dbReference type="NCBI Taxonomy" id="39841"/>
    <lineage>
        <taxon>Bacteria</taxon>
        <taxon>Pseudomonadati</taxon>
        <taxon>Thermodesulfobacteriota</taxon>
        <taxon>Syntrophobacteria</taxon>
        <taxon>Syntrophobacterales</taxon>
        <taxon>Thermodesulforhabdaceae</taxon>
        <taxon>Thermodesulforhabdus</taxon>
    </lineage>
</organism>